<proteinExistence type="predicted"/>
<evidence type="ECO:0000313" key="2">
    <source>
        <dbReference type="EMBL" id="MCC2168244.1"/>
    </source>
</evidence>
<organism evidence="2 3">
    <name type="scientific">Gallintestinimicrobium propionicum</name>
    <dbReference type="NCBI Taxonomy" id="2981770"/>
    <lineage>
        <taxon>Bacteria</taxon>
        <taxon>Bacillati</taxon>
        <taxon>Bacillota</taxon>
        <taxon>Clostridia</taxon>
        <taxon>Lachnospirales</taxon>
        <taxon>Lachnospiraceae</taxon>
        <taxon>Gallintestinimicrobium</taxon>
    </lineage>
</organism>
<sequence>MGNLVAFINSFISYLLVFVVFAAVIIAAVKVGITARHKKDAKDAQNAQSADAQE</sequence>
<reference evidence="2 3" key="1">
    <citation type="submission" date="2021-10" db="EMBL/GenBank/DDBJ databases">
        <title>Anaerobic single-cell dispensing facilitates the cultivation of human gut bacteria.</title>
        <authorList>
            <person name="Afrizal A."/>
        </authorList>
    </citation>
    <scope>NUCLEOTIDE SEQUENCE [LARGE SCALE GENOMIC DNA]</scope>
    <source>
        <strain evidence="2 3">CLA-AA-H244</strain>
    </source>
</reference>
<dbReference type="RefSeq" id="WP_021915740.1">
    <property type="nucleotide sequence ID" value="NZ_JAJEQF010000030.1"/>
</dbReference>
<dbReference type="Proteomes" id="UP001199355">
    <property type="component" value="Unassembled WGS sequence"/>
</dbReference>
<keyword evidence="1" id="KW-0812">Transmembrane</keyword>
<feature type="transmembrane region" description="Helical" evidence="1">
    <location>
        <begin position="6"/>
        <end position="29"/>
    </location>
</feature>
<protein>
    <recommendedName>
        <fullName evidence="4">Vanadium nitrogenase</fullName>
    </recommendedName>
</protein>
<evidence type="ECO:0000313" key="3">
    <source>
        <dbReference type="Proteomes" id="UP001199355"/>
    </source>
</evidence>
<keyword evidence="1" id="KW-1133">Transmembrane helix</keyword>
<dbReference type="EMBL" id="JAJEQF010000030">
    <property type="protein sequence ID" value="MCC2168244.1"/>
    <property type="molecule type" value="Genomic_DNA"/>
</dbReference>
<accession>A0AAE3DN28</accession>
<comment type="caution">
    <text evidence="2">The sequence shown here is derived from an EMBL/GenBank/DDBJ whole genome shotgun (WGS) entry which is preliminary data.</text>
</comment>
<name>A0AAE3DN28_9FIRM</name>
<keyword evidence="1" id="KW-0472">Membrane</keyword>
<keyword evidence="3" id="KW-1185">Reference proteome</keyword>
<dbReference type="AlphaFoldDB" id="A0AAE3DN28"/>
<evidence type="ECO:0008006" key="4">
    <source>
        <dbReference type="Google" id="ProtNLM"/>
    </source>
</evidence>
<gene>
    <name evidence="2" type="ORF">LKD45_11185</name>
</gene>
<evidence type="ECO:0000256" key="1">
    <source>
        <dbReference type="SAM" id="Phobius"/>
    </source>
</evidence>